<comment type="similarity">
    <text evidence="2">Belongs to the bacterial solute-binding protein 8 family.</text>
</comment>
<gene>
    <name evidence="10" type="ORF">ACEU3E_10830</name>
</gene>
<dbReference type="RefSeq" id="WP_373950669.1">
    <property type="nucleotide sequence ID" value="NZ_JBHDLN010000004.1"/>
</dbReference>
<protein>
    <submittedName>
        <fullName evidence="10">Helix-turn-helix domain-containing protein</fullName>
    </submittedName>
</protein>
<keyword evidence="7" id="KW-0804">Transcription</keyword>
<dbReference type="PROSITE" id="PS00041">
    <property type="entry name" value="HTH_ARAC_FAMILY_1"/>
    <property type="match status" value="1"/>
</dbReference>
<sequence length="548" mass="62004">MESDPRIEPTREASSSPYMYHFVDVKIIDSATSALLVPLEPTGHRLVSFVRLGGKLHLEGHTIDADKGACLLLAPGSKAEIELGGEELLPGAAYVIRFDAYRPGEREPAVDAGPCLPYETKIDATPLSRLVDLLGQMADRSSVGLNHEYIERFRRQICFQELLALLMDNVQAARSLSDATLAVQQTVAYLNQNFRAPITVEQLAKMSGIGRWKYSALFQSLTGKKPLDYLTEVRINRAKELLLSTDDPLREISRRVGFKDEYYFARRFRHAMGLTPKQYARSRSYEPPSKDQSDSPFKRVVAVGYALGDLIALGIKPVGADMTVIGKRVAFRDELQDIADIGLLGEPGKVRELHPDLIIYSSFRHDWIEKLSNIAPTVSIDRYEPTYDRFPKLAELFGKQDQARHWVESHKRNCEDMWKRLAINREKAAVFVFSDGSLYVMGMKGIALTLFHPLAFEPSDKVKEMIGSMIPFRAVGLEQIGEYEADRLFLLVDDNARSRSEAKRVTSSPYWSSFGPYRTHVMEAKWNFDDPITMDWLLPVLPRIIRSQ</sequence>
<dbReference type="Pfam" id="PF12833">
    <property type="entry name" value="HTH_18"/>
    <property type="match status" value="1"/>
</dbReference>
<dbReference type="EMBL" id="JBHDLN010000004">
    <property type="protein sequence ID" value="MFB0842669.1"/>
    <property type="molecule type" value="Genomic_DNA"/>
</dbReference>
<keyword evidence="11" id="KW-1185">Reference proteome</keyword>
<evidence type="ECO:0000256" key="1">
    <source>
        <dbReference type="ARBA" id="ARBA00004196"/>
    </source>
</evidence>
<dbReference type="InterPro" id="IPR020449">
    <property type="entry name" value="Tscrpt_reg_AraC-type_HTH"/>
</dbReference>
<dbReference type="PANTHER" id="PTHR30532:SF1">
    <property type="entry name" value="IRON(3+)-HYDROXAMATE-BINDING PROTEIN FHUD"/>
    <property type="match status" value="1"/>
</dbReference>
<proteinExistence type="inferred from homology"/>
<evidence type="ECO:0000259" key="8">
    <source>
        <dbReference type="PROSITE" id="PS01124"/>
    </source>
</evidence>
<feature type="domain" description="Fe/B12 periplasmic-binding" evidence="9">
    <location>
        <begin position="298"/>
        <end position="548"/>
    </location>
</feature>
<dbReference type="InterPro" id="IPR018060">
    <property type="entry name" value="HTH_AraC"/>
</dbReference>
<comment type="caution">
    <text evidence="10">The sequence shown here is derived from an EMBL/GenBank/DDBJ whole genome shotgun (WGS) entry which is preliminary data.</text>
</comment>
<organism evidence="10 11">
    <name type="scientific">Paenibacillus oleatilyticus</name>
    <dbReference type="NCBI Taxonomy" id="2594886"/>
    <lineage>
        <taxon>Bacteria</taxon>
        <taxon>Bacillati</taxon>
        <taxon>Bacillota</taxon>
        <taxon>Bacilli</taxon>
        <taxon>Bacillales</taxon>
        <taxon>Paenibacillaceae</taxon>
        <taxon>Paenibacillus</taxon>
    </lineage>
</organism>
<dbReference type="Gene3D" id="1.10.10.60">
    <property type="entry name" value="Homeodomain-like"/>
    <property type="match status" value="2"/>
</dbReference>
<accession>A0ABV4UZZ6</accession>
<keyword evidence="3" id="KW-0813">Transport</keyword>
<evidence type="ECO:0000313" key="10">
    <source>
        <dbReference type="EMBL" id="MFB0842669.1"/>
    </source>
</evidence>
<evidence type="ECO:0000259" key="9">
    <source>
        <dbReference type="PROSITE" id="PS50983"/>
    </source>
</evidence>
<reference evidence="10 11" key="1">
    <citation type="submission" date="2024-09" db="EMBL/GenBank/DDBJ databases">
        <authorList>
            <person name="Makale K.P.P."/>
            <person name="Makhzoum A."/>
            <person name="Rantong G."/>
            <person name="Rahube T.O."/>
        </authorList>
    </citation>
    <scope>NUCLEOTIDE SEQUENCE [LARGE SCALE GENOMIC DNA]</scope>
    <source>
        <strain evidence="10 11">KM_D13</strain>
    </source>
</reference>
<feature type="domain" description="HTH araC/xylS-type" evidence="8">
    <location>
        <begin position="184"/>
        <end position="282"/>
    </location>
</feature>
<evidence type="ECO:0000313" key="11">
    <source>
        <dbReference type="Proteomes" id="UP001575622"/>
    </source>
</evidence>
<evidence type="ECO:0000256" key="6">
    <source>
        <dbReference type="ARBA" id="ARBA00023125"/>
    </source>
</evidence>
<dbReference type="Proteomes" id="UP001575622">
    <property type="component" value="Unassembled WGS sequence"/>
</dbReference>
<dbReference type="PROSITE" id="PS01124">
    <property type="entry name" value="HTH_ARAC_FAMILY_2"/>
    <property type="match status" value="1"/>
</dbReference>
<dbReference type="SUPFAM" id="SSF46689">
    <property type="entry name" value="Homeodomain-like"/>
    <property type="match status" value="2"/>
</dbReference>
<dbReference type="PRINTS" id="PR00032">
    <property type="entry name" value="HTHARAC"/>
</dbReference>
<evidence type="ECO:0000256" key="3">
    <source>
        <dbReference type="ARBA" id="ARBA00022448"/>
    </source>
</evidence>
<evidence type="ECO:0000256" key="2">
    <source>
        <dbReference type="ARBA" id="ARBA00008814"/>
    </source>
</evidence>
<dbReference type="Pfam" id="PF01497">
    <property type="entry name" value="Peripla_BP_2"/>
    <property type="match status" value="1"/>
</dbReference>
<evidence type="ECO:0000256" key="7">
    <source>
        <dbReference type="ARBA" id="ARBA00023163"/>
    </source>
</evidence>
<keyword evidence="6" id="KW-0238">DNA-binding</keyword>
<dbReference type="SMART" id="SM00342">
    <property type="entry name" value="HTH_ARAC"/>
    <property type="match status" value="1"/>
</dbReference>
<dbReference type="InterPro" id="IPR002491">
    <property type="entry name" value="ABC_transptr_periplasmic_BD"/>
</dbReference>
<comment type="subcellular location">
    <subcellularLocation>
        <location evidence="1">Cell envelope</location>
    </subcellularLocation>
</comment>
<dbReference type="SUPFAM" id="SSF53807">
    <property type="entry name" value="Helical backbone' metal receptor"/>
    <property type="match status" value="1"/>
</dbReference>
<name>A0ABV4UZZ6_9BACL</name>
<dbReference type="InterPro" id="IPR009057">
    <property type="entry name" value="Homeodomain-like_sf"/>
</dbReference>
<dbReference type="PROSITE" id="PS50983">
    <property type="entry name" value="FE_B12_PBP"/>
    <property type="match status" value="1"/>
</dbReference>
<dbReference type="PANTHER" id="PTHR30532">
    <property type="entry name" value="IRON III DICITRATE-BINDING PERIPLASMIC PROTEIN"/>
    <property type="match status" value="1"/>
</dbReference>
<keyword evidence="4" id="KW-0732">Signal</keyword>
<dbReference type="Gene3D" id="3.40.50.1980">
    <property type="entry name" value="Nitrogenase molybdenum iron protein domain"/>
    <property type="match status" value="2"/>
</dbReference>
<keyword evidence="5" id="KW-0805">Transcription regulation</keyword>
<dbReference type="InterPro" id="IPR051313">
    <property type="entry name" value="Bact_iron-sidero_bind"/>
</dbReference>
<evidence type="ECO:0000256" key="5">
    <source>
        <dbReference type="ARBA" id="ARBA00023015"/>
    </source>
</evidence>
<evidence type="ECO:0000256" key="4">
    <source>
        <dbReference type="ARBA" id="ARBA00022729"/>
    </source>
</evidence>
<dbReference type="InterPro" id="IPR018062">
    <property type="entry name" value="HTH_AraC-typ_CS"/>
</dbReference>